<dbReference type="AlphaFoldDB" id="A0A131YHH0"/>
<evidence type="ECO:0000313" key="1">
    <source>
        <dbReference type="EMBL" id="JAP77985.1"/>
    </source>
</evidence>
<protein>
    <submittedName>
        <fullName evidence="1">Lipocalin</fullName>
    </submittedName>
</protein>
<organism evidence="1">
    <name type="scientific">Rhipicephalus appendiculatus</name>
    <name type="common">Brown ear tick</name>
    <dbReference type="NCBI Taxonomy" id="34631"/>
    <lineage>
        <taxon>Eukaryota</taxon>
        <taxon>Metazoa</taxon>
        <taxon>Ecdysozoa</taxon>
        <taxon>Arthropoda</taxon>
        <taxon>Chelicerata</taxon>
        <taxon>Arachnida</taxon>
        <taxon>Acari</taxon>
        <taxon>Parasitiformes</taxon>
        <taxon>Ixodida</taxon>
        <taxon>Ixodoidea</taxon>
        <taxon>Ixodidae</taxon>
        <taxon>Rhipicephalinae</taxon>
        <taxon>Rhipicephalus</taxon>
        <taxon>Rhipicephalus</taxon>
    </lineage>
</organism>
<accession>A0A131YHH0</accession>
<reference evidence="1" key="1">
    <citation type="journal article" date="2016" name="Ticks Tick Borne Dis.">
        <title>De novo assembly and annotation of the salivary gland transcriptome of Rhipicephalus appendiculatus male and female ticks during blood feeding.</title>
        <authorList>
            <person name="de Castro M.H."/>
            <person name="de Klerk D."/>
            <person name="Pienaar R."/>
            <person name="Latif A.A."/>
            <person name="Rees D.J."/>
            <person name="Mans B.J."/>
        </authorList>
    </citation>
    <scope>NUCLEOTIDE SEQUENCE</scope>
    <source>
        <tissue evidence="1">Salivary glands</tissue>
    </source>
</reference>
<sequence>MIWLTYIKKVPRENRHHGALHKENMTQQLLLAAFFFAFFATKVSSLDYGEVGPNDDKDYSIDQFLNQSKPIWVFNTTQPNPLLCKNDVNKYMTSASTFFTRSHKTGQKYTEKNLEGRFGHHDESKNTVYDMITVYEADKPDALGEEVLEFLSDDKKCAVVSVMDYTEAESPVWRELRLEDSIVANGQSNTDSHIYEKCFEKFDFLVRLTRKKSTKSYSEDCKTTQNAS</sequence>
<dbReference type="EMBL" id="GEDV01010572">
    <property type="protein sequence ID" value="JAP77985.1"/>
    <property type="molecule type" value="Transcribed_RNA"/>
</dbReference>
<name>A0A131YHH0_RHIAP</name>
<proteinExistence type="predicted"/>